<evidence type="ECO:0000313" key="3">
    <source>
        <dbReference type="Proteomes" id="UP000029435"/>
    </source>
</evidence>
<dbReference type="OrthoDB" id="195787at2"/>
<comment type="caution">
    <text evidence="2">The sequence shown here is derived from an EMBL/GenBank/DDBJ whole genome shotgun (WGS) entry which is preliminary data.</text>
</comment>
<dbReference type="InterPro" id="IPR026841">
    <property type="entry name" value="Aur1/Ipt1"/>
</dbReference>
<evidence type="ECO:0000313" key="2">
    <source>
        <dbReference type="EMBL" id="KGA32775.1"/>
    </source>
</evidence>
<dbReference type="RefSeq" id="WP_010284234.1">
    <property type="nucleotide sequence ID" value="NZ_CP047495.1"/>
</dbReference>
<feature type="domain" description="Inositolphosphotransferase Aur1/Ipt1" evidence="1">
    <location>
        <begin position="56"/>
        <end position="192"/>
    </location>
</feature>
<gene>
    <name evidence="2" type="ORF">KU74_16640</name>
</gene>
<sequence length="218" mass="24140">MRLFPQKAMLLRLKALLFGWGTVGVVYQLSAQFQGQGTVLPTSFVDEWIPFSASAIWLYLSFFIIVPLSYLSCPITRLAGLRRATQLTALIAGAVYLIFPTTMVYPQVVGDDLSTRVLQLLQRIDSPQNCLPSLHIALTVLAVWAMSDSQQKVKTGLYLLWGAAIALSILQLRRHLFIDLVTGAILAGIAGWIFLRSREAVKAISPATPLPNDKRQQE</sequence>
<dbReference type="GO" id="GO:0016020">
    <property type="term" value="C:membrane"/>
    <property type="evidence" value="ECO:0007669"/>
    <property type="project" value="UniProtKB-SubCell"/>
</dbReference>
<dbReference type="AlphaFoldDB" id="A0A0M2F0B6"/>
<accession>A0A0M2F0B6</accession>
<evidence type="ECO:0000259" key="1">
    <source>
        <dbReference type="Pfam" id="PF14378"/>
    </source>
</evidence>
<dbReference type="Proteomes" id="UP000029435">
    <property type="component" value="Unassembled WGS sequence"/>
</dbReference>
<proteinExistence type="predicted"/>
<dbReference type="STRING" id="180957.B5S52_21375"/>
<dbReference type="Gene3D" id="1.20.144.10">
    <property type="entry name" value="Phosphatidic acid phosphatase type 2/haloperoxidase"/>
    <property type="match status" value="1"/>
</dbReference>
<dbReference type="Pfam" id="PF14378">
    <property type="entry name" value="PAP2_3"/>
    <property type="match status" value="1"/>
</dbReference>
<dbReference type="GeneID" id="57242124"/>
<organism evidence="2 3">
    <name type="scientific">Pectobacterium brasiliense</name>
    <dbReference type="NCBI Taxonomy" id="180957"/>
    <lineage>
        <taxon>Bacteria</taxon>
        <taxon>Pseudomonadati</taxon>
        <taxon>Pseudomonadota</taxon>
        <taxon>Gammaproteobacteria</taxon>
        <taxon>Enterobacterales</taxon>
        <taxon>Pectobacteriaceae</taxon>
        <taxon>Pectobacterium</taxon>
    </lineage>
</organism>
<dbReference type="EMBL" id="JQOD01000004">
    <property type="protein sequence ID" value="KGA32775.1"/>
    <property type="molecule type" value="Genomic_DNA"/>
</dbReference>
<dbReference type="CDD" id="cd03386">
    <property type="entry name" value="PAP2_Aur1_like"/>
    <property type="match status" value="1"/>
</dbReference>
<name>A0A0M2F0B6_9GAMM</name>
<protein>
    <submittedName>
        <fullName evidence="2">Acid phosphatase</fullName>
    </submittedName>
</protein>
<reference evidence="2 3" key="1">
    <citation type="submission" date="2014-08" db="EMBL/GenBank/DDBJ databases">
        <title>Genome sequences of NCPPB Pectobacterium isolates.</title>
        <authorList>
            <person name="Glover R.H."/>
            <person name="Sapp M."/>
            <person name="Elphinstone J."/>
        </authorList>
    </citation>
    <scope>NUCLEOTIDE SEQUENCE [LARGE SCALE GENOMIC DNA]</scope>
    <source>
        <strain evidence="2 3">LMG 21372</strain>
    </source>
</reference>